<evidence type="ECO:0000256" key="1">
    <source>
        <dbReference type="SAM" id="Phobius"/>
    </source>
</evidence>
<protein>
    <submittedName>
        <fullName evidence="2">Uncharacterized protein</fullName>
    </submittedName>
</protein>
<reference evidence="2 3" key="1">
    <citation type="submission" date="2020-12" db="EMBL/GenBank/DDBJ databases">
        <title>Complete genome sequence of Erwinia phage pEa_SNUABM_5.</title>
        <authorList>
            <person name="Kim S.G."/>
            <person name="Lee S.B."/>
            <person name="Kwon J."/>
            <person name="Park S.C."/>
        </authorList>
    </citation>
    <scope>NUCLEOTIDE SEQUENCE [LARGE SCALE GENOMIC DNA]</scope>
</reference>
<keyword evidence="1" id="KW-0812">Transmembrane</keyword>
<organism evidence="2 3">
    <name type="scientific">Erwinia phage pEa_SNUABM_5</name>
    <dbReference type="NCBI Taxonomy" id="2797313"/>
    <lineage>
        <taxon>Viruses</taxon>
        <taxon>Duplodnaviria</taxon>
        <taxon>Heunggongvirae</taxon>
        <taxon>Uroviricota</taxon>
        <taxon>Caudoviricetes</taxon>
        <taxon>Rivsvirus</taxon>
        <taxon>Rivsvirus SNUABM5</taxon>
    </lineage>
</organism>
<accession>A0A7T8EPK5</accession>
<evidence type="ECO:0000313" key="3">
    <source>
        <dbReference type="Proteomes" id="UP000596123"/>
    </source>
</evidence>
<name>A0A7T8EPK5_9CAUD</name>
<feature type="transmembrane region" description="Helical" evidence="1">
    <location>
        <begin position="91"/>
        <end position="109"/>
    </location>
</feature>
<dbReference type="Proteomes" id="UP000596123">
    <property type="component" value="Segment"/>
</dbReference>
<proteinExistence type="predicted"/>
<keyword evidence="1" id="KW-0472">Membrane</keyword>
<evidence type="ECO:0000313" key="2">
    <source>
        <dbReference type="EMBL" id="QQO90343.1"/>
    </source>
</evidence>
<sequence>MTVQSPDFDMCMILSILACGIMYRNITQARDQFWLLLFIALCVSFFVNDVMEVPSSLTIPAVSVFVAAILLSAYVYEWLVAQMHPSTTLRTVYVIDVGLVNGVLMWLIIR</sequence>
<keyword evidence="1" id="KW-1133">Transmembrane helix</keyword>
<dbReference type="EMBL" id="MW366843">
    <property type="protein sequence ID" value="QQO90343.1"/>
    <property type="molecule type" value="Genomic_DNA"/>
</dbReference>
<feature type="transmembrane region" description="Helical" evidence="1">
    <location>
        <begin position="57"/>
        <end position="79"/>
    </location>
</feature>
<gene>
    <name evidence="2" type="ORF">pEaSNUABM5_00201</name>
</gene>
<keyword evidence="3" id="KW-1185">Reference proteome</keyword>
<feature type="transmembrane region" description="Helical" evidence="1">
    <location>
        <begin position="33"/>
        <end position="51"/>
    </location>
</feature>
<feature type="transmembrane region" description="Helical" evidence="1">
    <location>
        <begin position="6"/>
        <end position="26"/>
    </location>
</feature>